<reference evidence="6 7" key="1">
    <citation type="journal article" date="2009" name="Virus Genes">
        <title>Morphology and genome of Euproctis pseudoconspersa nucleopolyhedrovirus.</title>
        <authorList>
            <person name="Tang X.D."/>
            <person name="Xiao Q."/>
            <person name="Ma X.C."/>
            <person name="Zhu Z.R."/>
            <person name="Zhang C.X."/>
        </authorList>
    </citation>
    <scope>NUCLEOTIDE SEQUENCE [LARGE SCALE GENOMIC DNA]</scope>
    <source>
        <strain evidence="6 7">Hangzhou</strain>
    </source>
</reference>
<dbReference type="PANTHER" id="PTHR45676">
    <property type="entry name" value="RING-H2 FINGER PROTEIN ATL51-RELATED"/>
    <property type="match status" value="1"/>
</dbReference>
<dbReference type="PANTHER" id="PTHR45676:SF41">
    <property type="entry name" value="RING-H2 FINGER PROTEIN ATL66"/>
    <property type="match status" value="1"/>
</dbReference>
<dbReference type="SUPFAM" id="SSF57850">
    <property type="entry name" value="RING/U-box"/>
    <property type="match status" value="1"/>
</dbReference>
<evidence type="ECO:0000259" key="5">
    <source>
        <dbReference type="PROSITE" id="PS50089"/>
    </source>
</evidence>
<dbReference type="InterPro" id="IPR001841">
    <property type="entry name" value="Znf_RING"/>
</dbReference>
<proteinExistence type="predicted"/>
<evidence type="ECO:0000256" key="4">
    <source>
        <dbReference type="PROSITE-ProRule" id="PRU00175"/>
    </source>
</evidence>
<dbReference type="Pfam" id="PF13639">
    <property type="entry name" value="zf-RING_2"/>
    <property type="match status" value="1"/>
</dbReference>
<dbReference type="RefSeq" id="YP_002854688.1">
    <property type="nucleotide sequence ID" value="NC_012639.1"/>
</dbReference>
<dbReference type="Gene3D" id="3.30.40.10">
    <property type="entry name" value="Zinc/RING finger domain, C3HC4 (zinc finger)"/>
    <property type="match status" value="1"/>
</dbReference>
<feature type="domain" description="RING-type" evidence="5">
    <location>
        <begin position="97"/>
        <end position="141"/>
    </location>
</feature>
<organism evidence="6 7">
    <name type="scientific">Euproctis pseudoconspersa nucleopolyhedrovirus</name>
    <dbReference type="NCBI Taxonomy" id="307467"/>
    <lineage>
        <taxon>Viruses</taxon>
        <taxon>Viruses incertae sedis</taxon>
        <taxon>Naldaviricetes</taxon>
        <taxon>Lefavirales</taxon>
        <taxon>Baculoviridae</taxon>
        <taxon>Alphabaculovirus</taxon>
        <taxon>Alphabaculovirus eupseudoconspersae</taxon>
    </lineage>
</organism>
<keyword evidence="2 4" id="KW-0863">Zinc-finger</keyword>
<accession>C3TWY6</accession>
<name>C3TWY6_9ABAC</name>
<dbReference type="InterPro" id="IPR017907">
    <property type="entry name" value="Znf_RING_CS"/>
</dbReference>
<dbReference type="InterPro" id="IPR013083">
    <property type="entry name" value="Znf_RING/FYVE/PHD"/>
</dbReference>
<evidence type="ECO:0000256" key="1">
    <source>
        <dbReference type="ARBA" id="ARBA00022723"/>
    </source>
</evidence>
<dbReference type="GeneID" id="7804633"/>
<keyword evidence="1" id="KW-0479">Metal-binding</keyword>
<evidence type="ECO:0000256" key="3">
    <source>
        <dbReference type="ARBA" id="ARBA00022833"/>
    </source>
</evidence>
<dbReference type="GO" id="GO:0008270">
    <property type="term" value="F:zinc ion binding"/>
    <property type="evidence" value="ECO:0007669"/>
    <property type="project" value="UniProtKB-KW"/>
</dbReference>
<keyword evidence="3" id="KW-0862">Zinc</keyword>
<evidence type="ECO:0000313" key="7">
    <source>
        <dbReference type="Proteomes" id="UP000203846"/>
    </source>
</evidence>
<dbReference type="PROSITE" id="PS50089">
    <property type="entry name" value="ZF_RING_2"/>
    <property type="match status" value="1"/>
</dbReference>
<dbReference type="SMART" id="SM00184">
    <property type="entry name" value="RING"/>
    <property type="match status" value="1"/>
</dbReference>
<sequence length="145" mass="16834">MSQLYWTNSSDFIISEALNREIINFIAREFDDGSASFSSAIFIEITNVGDNIEYEPAEDDDDSEKNNQEAVVFSDKKYKKIIKIQSYNKSKSLNDCCCVCFENFTQKQRLATIKKCKHSFCVECLRTWMTLKKTKCCPMCRMPIK</sequence>
<evidence type="ECO:0000256" key="2">
    <source>
        <dbReference type="ARBA" id="ARBA00022771"/>
    </source>
</evidence>
<dbReference type="Proteomes" id="UP000203846">
    <property type="component" value="Segment"/>
</dbReference>
<dbReference type="KEGG" id="vg:7804633"/>
<protein>
    <recommendedName>
        <fullName evidence="5">RING-type domain-containing protein</fullName>
    </recommendedName>
</protein>
<evidence type="ECO:0000313" key="6">
    <source>
        <dbReference type="EMBL" id="ACO53528.1"/>
    </source>
</evidence>
<dbReference type="OrthoDB" id="28393at10239"/>
<keyword evidence="7" id="KW-1185">Reference proteome</keyword>
<dbReference type="PROSITE" id="PS00518">
    <property type="entry name" value="ZF_RING_1"/>
    <property type="match status" value="1"/>
</dbReference>
<dbReference type="EMBL" id="FJ227128">
    <property type="protein sequence ID" value="ACO53528.1"/>
    <property type="molecule type" value="Genomic_DNA"/>
</dbReference>